<evidence type="ECO:0000313" key="2">
    <source>
        <dbReference type="Proteomes" id="UP000298493"/>
    </source>
</evidence>
<dbReference type="Proteomes" id="UP000298493">
    <property type="component" value="Unassembled WGS sequence"/>
</dbReference>
<dbReference type="EMBL" id="SNSC02000016">
    <property type="protein sequence ID" value="TID17404.1"/>
    <property type="molecule type" value="Genomic_DNA"/>
</dbReference>
<keyword evidence="2" id="KW-1185">Reference proteome</keyword>
<evidence type="ECO:0000313" key="1">
    <source>
        <dbReference type="EMBL" id="TID17404.1"/>
    </source>
</evidence>
<sequence>MALHWCGSILCRWEPKSGRGMARNVIQTKQTIIMLTPHLDSRWIRGAIAETFPSLLTMQEKRASDLEFSQRRGELI</sequence>
<accession>A0A4Z1NRH4</accession>
<reference evidence="1 2" key="1">
    <citation type="submission" date="2019-04" db="EMBL/GenBank/DDBJ databases">
        <title>High contiguity whole genome sequence and gene annotation resource for two Venturia nashicola isolates.</title>
        <authorList>
            <person name="Prokchorchik M."/>
            <person name="Won K."/>
            <person name="Lee Y."/>
            <person name="Choi E.D."/>
            <person name="Segonzac C."/>
            <person name="Sohn K.H."/>
        </authorList>
    </citation>
    <scope>NUCLEOTIDE SEQUENCE [LARGE SCALE GENOMIC DNA]</scope>
    <source>
        <strain evidence="1 2">PRI2</strain>
    </source>
</reference>
<gene>
    <name evidence="1" type="ORF">E6O75_ATG08150</name>
</gene>
<proteinExistence type="predicted"/>
<dbReference type="AlphaFoldDB" id="A0A4Z1NRH4"/>
<comment type="caution">
    <text evidence="1">The sequence shown here is derived from an EMBL/GenBank/DDBJ whole genome shotgun (WGS) entry which is preliminary data.</text>
</comment>
<protein>
    <submittedName>
        <fullName evidence="1">Uncharacterized protein</fullName>
    </submittedName>
</protein>
<organism evidence="1 2">
    <name type="scientific">Venturia nashicola</name>
    <dbReference type="NCBI Taxonomy" id="86259"/>
    <lineage>
        <taxon>Eukaryota</taxon>
        <taxon>Fungi</taxon>
        <taxon>Dikarya</taxon>
        <taxon>Ascomycota</taxon>
        <taxon>Pezizomycotina</taxon>
        <taxon>Dothideomycetes</taxon>
        <taxon>Pleosporomycetidae</taxon>
        <taxon>Venturiales</taxon>
        <taxon>Venturiaceae</taxon>
        <taxon>Venturia</taxon>
    </lineage>
</organism>
<name>A0A4Z1NRH4_9PEZI</name>